<reference evidence="1 2" key="1">
    <citation type="submission" date="2023-08" db="EMBL/GenBank/DDBJ databases">
        <title>Implementing the SeqCode for naming new Mesorhizobium species isolated from Vachellia karroo root nodules.</title>
        <authorList>
            <person name="Van Lill M."/>
        </authorList>
    </citation>
    <scope>NUCLEOTIDE SEQUENCE [LARGE SCALE GENOMIC DNA]</scope>
    <source>
        <strain evidence="1 2">VK24D</strain>
    </source>
</reference>
<organism evidence="1 2">
    <name type="scientific">Mesorhizobium album</name>
    <dbReference type="NCBI Taxonomy" id="3072314"/>
    <lineage>
        <taxon>Bacteria</taxon>
        <taxon>Pseudomonadati</taxon>
        <taxon>Pseudomonadota</taxon>
        <taxon>Alphaproteobacteria</taxon>
        <taxon>Hyphomicrobiales</taxon>
        <taxon>Phyllobacteriaceae</taxon>
        <taxon>Mesorhizobium</taxon>
    </lineage>
</organism>
<name>A0ABU4YA04_9HYPH</name>
<accession>A0ABU4YA04</accession>
<evidence type="ECO:0008006" key="3">
    <source>
        <dbReference type="Google" id="ProtNLM"/>
    </source>
</evidence>
<sequence length="222" mass="24647">MSKRSRGKYPRASRDFYATPLKSVLPLVPHLRAHGVRDFAEPCCGEGDLVRHLEASGFRCTLASDIATRQDALDIATFDAPVVTNPPYSLLLPLVEHFIAAAPSAWLLLMADVAHNRYFRPLAPNCSDIVSAGRACWFGGGGTENIAWFRFSRDHRTGPIFHNGEPRHGLTLICAACGKTFRPIRRDQKFCAAACRQRAYRDRLFVTNPSPYAPDAFDDRGS</sequence>
<gene>
    <name evidence="1" type="ORF">RFN28_32605</name>
</gene>
<evidence type="ECO:0000313" key="2">
    <source>
        <dbReference type="Proteomes" id="UP001287059"/>
    </source>
</evidence>
<keyword evidence="2" id="KW-1185">Reference proteome</keyword>
<dbReference type="Proteomes" id="UP001287059">
    <property type="component" value="Unassembled WGS sequence"/>
</dbReference>
<dbReference type="EMBL" id="JAVIIW010000070">
    <property type="protein sequence ID" value="MDX8483158.1"/>
    <property type="molecule type" value="Genomic_DNA"/>
</dbReference>
<comment type="caution">
    <text evidence="1">The sequence shown here is derived from an EMBL/GenBank/DDBJ whole genome shotgun (WGS) entry which is preliminary data.</text>
</comment>
<dbReference type="RefSeq" id="WP_320291267.1">
    <property type="nucleotide sequence ID" value="NZ_JAVIIW010000070.1"/>
</dbReference>
<evidence type="ECO:0000313" key="1">
    <source>
        <dbReference type="EMBL" id="MDX8483158.1"/>
    </source>
</evidence>
<protein>
    <recommendedName>
        <fullName evidence="3">SAM-dependent methyltransferase</fullName>
    </recommendedName>
</protein>
<proteinExistence type="predicted"/>